<organism evidence="7 8">
    <name type="scientific">Dovyalis caffra</name>
    <dbReference type="NCBI Taxonomy" id="77055"/>
    <lineage>
        <taxon>Eukaryota</taxon>
        <taxon>Viridiplantae</taxon>
        <taxon>Streptophyta</taxon>
        <taxon>Embryophyta</taxon>
        <taxon>Tracheophyta</taxon>
        <taxon>Spermatophyta</taxon>
        <taxon>Magnoliopsida</taxon>
        <taxon>eudicotyledons</taxon>
        <taxon>Gunneridae</taxon>
        <taxon>Pentapetalae</taxon>
        <taxon>rosids</taxon>
        <taxon>fabids</taxon>
        <taxon>Malpighiales</taxon>
        <taxon>Salicaceae</taxon>
        <taxon>Flacourtieae</taxon>
        <taxon>Dovyalis</taxon>
    </lineage>
</organism>
<keyword evidence="3" id="KW-0221">Differentiation</keyword>
<feature type="coiled-coil region" evidence="6">
    <location>
        <begin position="117"/>
        <end position="155"/>
    </location>
</feature>
<dbReference type="GO" id="GO:0009908">
    <property type="term" value="P:flower development"/>
    <property type="evidence" value="ECO:0007669"/>
    <property type="project" value="UniProtKB-KW"/>
</dbReference>
<protein>
    <recommendedName>
        <fullName evidence="9">Protein FLX-like 3</fullName>
    </recommendedName>
</protein>
<evidence type="ECO:0000256" key="5">
    <source>
        <dbReference type="ARBA" id="ARBA00023089"/>
    </source>
</evidence>
<dbReference type="PANTHER" id="PTHR33405:SF20">
    <property type="entry name" value="PROTEIN FLX-LIKE 3"/>
    <property type="match status" value="1"/>
</dbReference>
<comment type="caution">
    <text evidence="7">The sequence shown here is derived from an EMBL/GenBank/DDBJ whole genome shotgun (WGS) entry which is preliminary data.</text>
</comment>
<dbReference type="InterPro" id="IPR040353">
    <property type="entry name" value="FLX/FLX-like"/>
</dbReference>
<evidence type="ECO:0000313" key="7">
    <source>
        <dbReference type="EMBL" id="CAK7356846.1"/>
    </source>
</evidence>
<dbReference type="AlphaFoldDB" id="A0AAV1SSX8"/>
<evidence type="ECO:0008006" key="9">
    <source>
        <dbReference type="Google" id="ProtNLM"/>
    </source>
</evidence>
<accession>A0AAV1SSX8</accession>
<evidence type="ECO:0000256" key="3">
    <source>
        <dbReference type="ARBA" id="ARBA00022782"/>
    </source>
</evidence>
<evidence type="ECO:0000256" key="1">
    <source>
        <dbReference type="ARBA" id="ARBA00005405"/>
    </source>
</evidence>
<gene>
    <name evidence="7" type="ORF">DCAF_LOCUS27127</name>
</gene>
<sequence>MAGRNRIPREVYNDRRGFLIERPFIRGPPMPQPPPHPAFLEDELEMQHGEIRRLLGDNRRLIEDRMALQQELGAAKEELHRMNIVIAEIRAEQDVHSRELIEKGLKLEADLRATEPLKNESVQLRVEIQKLNNAKQELLGQVQTLKLDVARLQADHQQIPLLRGEIEGLHQELMRARAAIEYEKKANIELVEQRQSMEKSMVSMAREVEKLRVELASSDKRPWNAGGTYGMKFGNPEGLFLLHTGMVLLAEQNAEYEAYSFALAICTRVGGLEYVCSYFGQRKSADLILDELDYDTAVFSFKLVGTVGDFCSLGGGTSDRMWQNGDGIGGACRKSVISYLNAWTDLMECVHPIFQQFKIMRSLILHLTCSATPFTQRCNGRRQGYQFASSCIEIKTGISEGTGMLHCNLRNGWLLIHIIGRRIAAELITYYPVTVLVFRFKGDAKRSQRLVLSVIKVKKVSNLFGSAPLPFHPICQF</sequence>
<dbReference type="GO" id="GO:0030154">
    <property type="term" value="P:cell differentiation"/>
    <property type="evidence" value="ECO:0007669"/>
    <property type="project" value="UniProtKB-KW"/>
</dbReference>
<dbReference type="PANTHER" id="PTHR33405">
    <property type="entry name" value="PROTEIN FLX-LIKE 2"/>
    <property type="match status" value="1"/>
</dbReference>
<keyword evidence="5" id="KW-0287">Flowering</keyword>
<evidence type="ECO:0000256" key="2">
    <source>
        <dbReference type="ARBA" id="ARBA00022473"/>
    </source>
</evidence>
<keyword evidence="8" id="KW-1185">Reference proteome</keyword>
<dbReference type="EMBL" id="CAWUPB010001197">
    <property type="protein sequence ID" value="CAK7356846.1"/>
    <property type="molecule type" value="Genomic_DNA"/>
</dbReference>
<evidence type="ECO:0000256" key="4">
    <source>
        <dbReference type="ARBA" id="ARBA00023054"/>
    </source>
</evidence>
<comment type="similarity">
    <text evidence="1">Belongs to the FLX family.</text>
</comment>
<keyword evidence="4 6" id="KW-0175">Coiled coil</keyword>
<evidence type="ECO:0000256" key="6">
    <source>
        <dbReference type="SAM" id="Coils"/>
    </source>
</evidence>
<feature type="coiled-coil region" evidence="6">
    <location>
        <begin position="51"/>
        <end position="92"/>
    </location>
</feature>
<proteinExistence type="inferred from homology"/>
<dbReference type="Proteomes" id="UP001314170">
    <property type="component" value="Unassembled WGS sequence"/>
</dbReference>
<evidence type="ECO:0000313" key="8">
    <source>
        <dbReference type="Proteomes" id="UP001314170"/>
    </source>
</evidence>
<reference evidence="7 8" key="1">
    <citation type="submission" date="2024-01" db="EMBL/GenBank/DDBJ databases">
        <authorList>
            <person name="Waweru B."/>
        </authorList>
    </citation>
    <scope>NUCLEOTIDE SEQUENCE [LARGE SCALE GENOMIC DNA]</scope>
</reference>
<name>A0AAV1SSX8_9ROSI</name>
<keyword evidence="2" id="KW-0217">Developmental protein</keyword>